<dbReference type="EMBL" id="MLQQ01000018">
    <property type="protein sequence ID" value="OIJ12754.1"/>
    <property type="molecule type" value="Genomic_DNA"/>
</dbReference>
<reference evidence="1 2" key="1">
    <citation type="submission" date="2016-10" db="EMBL/GenBank/DDBJ databases">
        <title>Draft genome sequences of four alkaliphilic bacteria belonging to the Anaerobacillus genus.</title>
        <authorList>
            <person name="Bassil N.M."/>
            <person name="Lloyd J.R."/>
        </authorList>
    </citation>
    <scope>NUCLEOTIDE SEQUENCE [LARGE SCALE GENOMIC DNA]</scope>
    <source>
        <strain evidence="1 2">DSM 15340</strain>
    </source>
</reference>
<proteinExistence type="predicted"/>
<evidence type="ECO:0000313" key="2">
    <source>
        <dbReference type="Proteomes" id="UP000180098"/>
    </source>
</evidence>
<evidence type="ECO:0000313" key="1">
    <source>
        <dbReference type="EMBL" id="OIJ12754.1"/>
    </source>
</evidence>
<dbReference type="AlphaFoldDB" id="A0A1S2LKB7"/>
<dbReference type="RefSeq" id="WP_071313061.1">
    <property type="nucleotide sequence ID" value="NZ_MLQQ01000018.1"/>
</dbReference>
<keyword evidence="2" id="KW-1185">Reference proteome</keyword>
<sequence>MDMNYEHMSTGEIIAYYKRVRDYIDQGFRVEGLRDELFLISNTFKVKSVEMNEPELHQYVQEIEKYLETIRH</sequence>
<dbReference type="OrthoDB" id="2935286at2"/>
<comment type="caution">
    <text evidence="1">The sequence shown here is derived from an EMBL/GenBank/DDBJ whole genome shotgun (WGS) entry which is preliminary data.</text>
</comment>
<accession>A0A1S2LKB7</accession>
<organism evidence="1 2">
    <name type="scientific">Anaerobacillus arseniciselenatis</name>
    <dbReference type="NCBI Taxonomy" id="85682"/>
    <lineage>
        <taxon>Bacteria</taxon>
        <taxon>Bacillati</taxon>
        <taxon>Bacillota</taxon>
        <taxon>Bacilli</taxon>
        <taxon>Bacillales</taxon>
        <taxon>Bacillaceae</taxon>
        <taxon>Anaerobacillus</taxon>
    </lineage>
</organism>
<gene>
    <name evidence="1" type="ORF">BKP35_09230</name>
</gene>
<protein>
    <submittedName>
        <fullName evidence="1">Uncharacterized protein</fullName>
    </submittedName>
</protein>
<name>A0A1S2LKB7_9BACI</name>
<dbReference type="Proteomes" id="UP000180098">
    <property type="component" value="Unassembled WGS sequence"/>
</dbReference>